<dbReference type="InterPro" id="IPR003439">
    <property type="entry name" value="ABC_transporter-like_ATP-bd"/>
</dbReference>
<keyword evidence="4 8" id="KW-0067">ATP-binding</keyword>
<dbReference type="RefSeq" id="WP_167079960.1">
    <property type="nucleotide sequence ID" value="NZ_BAAADC010000001.1"/>
</dbReference>
<comment type="similarity">
    <text evidence="1">Belongs to the ABC transporter superfamily.</text>
</comment>
<dbReference type="Proteomes" id="UP000570514">
    <property type="component" value="Unassembled WGS sequence"/>
</dbReference>
<dbReference type="Pfam" id="PF00005">
    <property type="entry name" value="ABC_tran"/>
    <property type="match status" value="1"/>
</dbReference>
<dbReference type="SUPFAM" id="SSF52540">
    <property type="entry name" value="P-loop containing nucleoside triphosphate hydrolases"/>
    <property type="match status" value="1"/>
</dbReference>
<keyword evidence="2" id="KW-0813">Transport</keyword>
<gene>
    <name evidence="8" type="ORF">FHS83_000189</name>
</gene>
<dbReference type="InterPro" id="IPR003593">
    <property type="entry name" value="AAA+_ATPase"/>
</dbReference>
<evidence type="ECO:0000313" key="8">
    <source>
        <dbReference type="EMBL" id="NIK86871.1"/>
    </source>
</evidence>
<evidence type="ECO:0000256" key="6">
    <source>
        <dbReference type="ARBA" id="ARBA00037066"/>
    </source>
</evidence>
<feature type="domain" description="ABC transporter" evidence="7">
    <location>
        <begin position="4"/>
        <end position="239"/>
    </location>
</feature>
<dbReference type="InterPro" id="IPR017871">
    <property type="entry name" value="ABC_transporter-like_CS"/>
</dbReference>
<evidence type="ECO:0000256" key="3">
    <source>
        <dbReference type="ARBA" id="ARBA00022741"/>
    </source>
</evidence>
<dbReference type="GO" id="GO:0005524">
    <property type="term" value="F:ATP binding"/>
    <property type="evidence" value="ECO:0007669"/>
    <property type="project" value="UniProtKB-KW"/>
</dbReference>
<dbReference type="PROSITE" id="PS50893">
    <property type="entry name" value="ABC_TRANSPORTER_2"/>
    <property type="match status" value="1"/>
</dbReference>
<dbReference type="Gene3D" id="3.40.50.300">
    <property type="entry name" value="P-loop containing nucleotide triphosphate hydrolases"/>
    <property type="match status" value="1"/>
</dbReference>
<dbReference type="PROSITE" id="PS00211">
    <property type="entry name" value="ABC_TRANSPORTER_1"/>
    <property type="match status" value="1"/>
</dbReference>
<dbReference type="SMART" id="SM00382">
    <property type="entry name" value="AAA"/>
    <property type="match status" value="1"/>
</dbReference>
<keyword evidence="3" id="KW-0547">Nucleotide-binding</keyword>
<keyword evidence="5" id="KW-1278">Translocase</keyword>
<dbReference type="EMBL" id="JAASRM010000001">
    <property type="protein sequence ID" value="NIK86871.1"/>
    <property type="molecule type" value="Genomic_DNA"/>
</dbReference>
<dbReference type="GO" id="GO:0016887">
    <property type="term" value="F:ATP hydrolysis activity"/>
    <property type="evidence" value="ECO:0007669"/>
    <property type="project" value="InterPro"/>
</dbReference>
<evidence type="ECO:0000256" key="1">
    <source>
        <dbReference type="ARBA" id="ARBA00005417"/>
    </source>
</evidence>
<sequence length="250" mass="26640">MSALELENVSVAFAGRNAVSAVSVAINAGEVTGIVGPNGAGKTTLLRSVLGFQKLTRGNIRILGRPLADWDRTALARHMAYLPQGGDARWPMLASEVVMLGRLPHRAPFQRSAASDELAVAHALARADAAEFVARRMDQLSAGERARVLFARALATGADILIADEPAAYLDPSHQLRLMDLLREEAARGTAVILTLHDLALAGSHCDRVLVMSGGRLDTEGPPAEALADATLARVFQIVRAESHGAYRRI</sequence>
<evidence type="ECO:0000256" key="4">
    <source>
        <dbReference type="ARBA" id="ARBA00022840"/>
    </source>
</evidence>
<dbReference type="InterPro" id="IPR027417">
    <property type="entry name" value="P-loop_NTPase"/>
</dbReference>
<organism evidence="8 9">
    <name type="scientific">Rhizomicrobium palustre</name>
    <dbReference type="NCBI Taxonomy" id="189966"/>
    <lineage>
        <taxon>Bacteria</taxon>
        <taxon>Pseudomonadati</taxon>
        <taxon>Pseudomonadota</taxon>
        <taxon>Alphaproteobacteria</taxon>
        <taxon>Micropepsales</taxon>
        <taxon>Micropepsaceae</taxon>
        <taxon>Rhizomicrobium</taxon>
    </lineage>
</organism>
<dbReference type="FunFam" id="3.40.50.300:FF:000134">
    <property type="entry name" value="Iron-enterobactin ABC transporter ATP-binding protein"/>
    <property type="match status" value="1"/>
</dbReference>
<evidence type="ECO:0000313" key="9">
    <source>
        <dbReference type="Proteomes" id="UP000570514"/>
    </source>
</evidence>
<reference evidence="8 9" key="1">
    <citation type="submission" date="2020-03" db="EMBL/GenBank/DDBJ databases">
        <title>Genomic Encyclopedia of Type Strains, Phase IV (KMG-IV): sequencing the most valuable type-strain genomes for metagenomic binning, comparative biology and taxonomic classification.</title>
        <authorList>
            <person name="Goeker M."/>
        </authorList>
    </citation>
    <scope>NUCLEOTIDE SEQUENCE [LARGE SCALE GENOMIC DNA]</scope>
    <source>
        <strain evidence="8 9">DSM 19867</strain>
    </source>
</reference>
<dbReference type="AlphaFoldDB" id="A0A846MUJ5"/>
<evidence type="ECO:0000259" key="7">
    <source>
        <dbReference type="PROSITE" id="PS50893"/>
    </source>
</evidence>
<dbReference type="PANTHER" id="PTHR42794:SF1">
    <property type="entry name" value="HEMIN IMPORT ATP-BINDING PROTEIN HMUV"/>
    <property type="match status" value="1"/>
</dbReference>
<dbReference type="PANTHER" id="PTHR42794">
    <property type="entry name" value="HEMIN IMPORT ATP-BINDING PROTEIN HMUV"/>
    <property type="match status" value="1"/>
</dbReference>
<protein>
    <submittedName>
        <fullName evidence="8">Iron complex transport system ATP-binding protein</fullName>
    </submittedName>
</protein>
<keyword evidence="9" id="KW-1185">Reference proteome</keyword>
<comment type="function">
    <text evidence="6">Part of the ABC transporter complex HmuTUV involved in hemin import. Responsible for energy coupling to the transport system.</text>
</comment>
<evidence type="ECO:0000256" key="2">
    <source>
        <dbReference type="ARBA" id="ARBA00022448"/>
    </source>
</evidence>
<accession>A0A846MUJ5</accession>
<proteinExistence type="inferred from homology"/>
<comment type="caution">
    <text evidence="8">The sequence shown here is derived from an EMBL/GenBank/DDBJ whole genome shotgun (WGS) entry which is preliminary data.</text>
</comment>
<name>A0A846MUJ5_9PROT</name>
<evidence type="ECO:0000256" key="5">
    <source>
        <dbReference type="ARBA" id="ARBA00022967"/>
    </source>
</evidence>